<sequence>MDQSYEDKYFALLHTYVNDPNEEALASTAALGRELLLANIPLEDVVELHEKALSHMAQQSPALTLLDASRRVSAPLMELFMAYSLSWREQIHERLVARGLVGEMLRDLMALGGSSETTMHHAGQRLAANSQAKTLTQALSTFTSMGLGGLTLIETDEDPRRWTFAGHDLMEVNKEDGQPTCHYTRGFLHGAVRQVARDVRVADAEVACQSMGDPTCRFVVQVIGE</sequence>
<dbReference type="InterPro" id="IPR014787">
    <property type="entry name" value="PSer_Pase_RsbU_N"/>
</dbReference>
<dbReference type="Proteomes" id="UP000019141">
    <property type="component" value="Unassembled WGS sequence"/>
</dbReference>
<dbReference type="HOGENOM" id="CLU_1228071_0_0_7"/>
<dbReference type="InterPro" id="IPR024096">
    <property type="entry name" value="NO_sig/Golgi_transp_ligand-bd"/>
</dbReference>
<dbReference type="Gene3D" id="1.10.1240.30">
    <property type="entry name" value="KaiA/RbsU domain"/>
    <property type="match status" value="1"/>
</dbReference>
<dbReference type="EMBL" id="AZHW01000565">
    <property type="protein sequence ID" value="ETW98315.1"/>
    <property type="molecule type" value="Genomic_DNA"/>
</dbReference>
<comment type="caution">
    <text evidence="2">The sequence shown here is derived from an EMBL/GenBank/DDBJ whole genome shotgun (WGS) entry which is preliminary data.</text>
</comment>
<dbReference type="SUPFAM" id="SSF101215">
    <property type="entry name" value="KaiA/RbsU domain"/>
    <property type="match status" value="1"/>
</dbReference>
<dbReference type="InterPro" id="IPR004096">
    <property type="entry name" value="V4R"/>
</dbReference>
<reference evidence="2 3" key="1">
    <citation type="journal article" date="2014" name="Nature">
        <title>An environmental bacterial taxon with a large and distinct metabolic repertoire.</title>
        <authorList>
            <person name="Wilson M.C."/>
            <person name="Mori T."/>
            <person name="Ruckert C."/>
            <person name="Uria A.R."/>
            <person name="Helf M.J."/>
            <person name="Takada K."/>
            <person name="Gernert C."/>
            <person name="Steffens U.A."/>
            <person name="Heycke N."/>
            <person name="Schmitt S."/>
            <person name="Rinke C."/>
            <person name="Helfrich E.J."/>
            <person name="Brachmann A.O."/>
            <person name="Gurgui C."/>
            <person name="Wakimoto T."/>
            <person name="Kracht M."/>
            <person name="Crusemann M."/>
            <person name="Hentschel U."/>
            <person name="Abe I."/>
            <person name="Matsunaga S."/>
            <person name="Kalinowski J."/>
            <person name="Takeyama H."/>
            <person name="Piel J."/>
        </authorList>
    </citation>
    <scope>NUCLEOTIDE SEQUENCE [LARGE SCALE GENOMIC DNA]</scope>
    <source>
        <strain evidence="3">TSY1</strain>
    </source>
</reference>
<name>W4LKV2_ENTF1</name>
<accession>W4LKV2</accession>
<dbReference type="Pfam" id="PF08673">
    <property type="entry name" value="RsbU_N"/>
    <property type="match status" value="1"/>
</dbReference>
<evidence type="ECO:0000313" key="2">
    <source>
        <dbReference type="EMBL" id="ETW98315.1"/>
    </source>
</evidence>
<proteinExistence type="predicted"/>
<dbReference type="SUPFAM" id="SSF111126">
    <property type="entry name" value="Ligand-binding domain in the NO signalling and Golgi transport"/>
    <property type="match status" value="1"/>
</dbReference>
<evidence type="ECO:0000259" key="1">
    <source>
        <dbReference type="SMART" id="SM00989"/>
    </source>
</evidence>
<dbReference type="Gene3D" id="3.30.1380.20">
    <property type="entry name" value="Trafficking protein particle complex subunit 3"/>
    <property type="match status" value="1"/>
</dbReference>
<feature type="domain" description="4-vinyl reductase 4VR" evidence="1">
    <location>
        <begin position="161"/>
        <end position="222"/>
    </location>
</feature>
<dbReference type="InterPro" id="IPR017944">
    <property type="entry name" value="KaiA/RbsU_helical_domain_sf"/>
</dbReference>
<organism evidence="2 3">
    <name type="scientific">Entotheonella factor</name>
    <dbReference type="NCBI Taxonomy" id="1429438"/>
    <lineage>
        <taxon>Bacteria</taxon>
        <taxon>Pseudomonadati</taxon>
        <taxon>Nitrospinota/Tectimicrobiota group</taxon>
        <taxon>Candidatus Tectimicrobiota</taxon>
        <taxon>Candidatus Entotheonellia</taxon>
        <taxon>Candidatus Entotheonellales</taxon>
        <taxon>Candidatus Entotheonellaceae</taxon>
        <taxon>Candidatus Entotheonella</taxon>
    </lineage>
</organism>
<dbReference type="AlphaFoldDB" id="W4LKV2"/>
<dbReference type="SMART" id="SM00989">
    <property type="entry name" value="V4R"/>
    <property type="match status" value="1"/>
</dbReference>
<gene>
    <name evidence="2" type="ORF">ETSY1_19275</name>
</gene>
<keyword evidence="3" id="KW-1185">Reference proteome</keyword>
<evidence type="ECO:0000313" key="3">
    <source>
        <dbReference type="Proteomes" id="UP000019141"/>
    </source>
</evidence>
<protein>
    <recommendedName>
        <fullName evidence="1">4-vinyl reductase 4VR domain-containing protein</fullName>
    </recommendedName>
</protein>
<dbReference type="Pfam" id="PF02830">
    <property type="entry name" value="V4R"/>
    <property type="match status" value="1"/>
</dbReference>